<evidence type="ECO:0000256" key="1">
    <source>
        <dbReference type="ARBA" id="ARBA00001968"/>
    </source>
</evidence>
<dbReference type="PANTHER" id="PTHR23080">
    <property type="entry name" value="THAP DOMAIN PROTEIN"/>
    <property type="match status" value="1"/>
</dbReference>
<dbReference type="Proteomes" id="UP001208570">
    <property type="component" value="Unassembled WGS sequence"/>
</dbReference>
<evidence type="ECO:0000313" key="5">
    <source>
        <dbReference type="Proteomes" id="UP001208570"/>
    </source>
</evidence>
<proteinExistence type="predicted"/>
<protein>
    <recommendedName>
        <fullName evidence="3">DDE Tnp4 domain-containing protein</fullName>
    </recommendedName>
</protein>
<name>A0AAD9JGQ0_9ANNE</name>
<feature type="domain" description="DDE Tnp4" evidence="3">
    <location>
        <begin position="195"/>
        <end position="256"/>
    </location>
</feature>
<dbReference type="InterPro" id="IPR027806">
    <property type="entry name" value="HARBI1_dom"/>
</dbReference>
<evidence type="ECO:0000313" key="4">
    <source>
        <dbReference type="EMBL" id="KAK2152639.1"/>
    </source>
</evidence>
<organism evidence="4 5">
    <name type="scientific">Paralvinella palmiformis</name>
    <dbReference type="NCBI Taxonomy" id="53620"/>
    <lineage>
        <taxon>Eukaryota</taxon>
        <taxon>Metazoa</taxon>
        <taxon>Spiralia</taxon>
        <taxon>Lophotrochozoa</taxon>
        <taxon>Annelida</taxon>
        <taxon>Polychaeta</taxon>
        <taxon>Sedentaria</taxon>
        <taxon>Canalipalpata</taxon>
        <taxon>Terebellida</taxon>
        <taxon>Terebelliformia</taxon>
        <taxon>Alvinellidae</taxon>
        <taxon>Paralvinella</taxon>
    </lineage>
</organism>
<dbReference type="EMBL" id="JAODUP010000323">
    <property type="protein sequence ID" value="KAK2152639.1"/>
    <property type="molecule type" value="Genomic_DNA"/>
</dbReference>
<comment type="cofactor">
    <cofactor evidence="1">
        <name>a divalent metal cation</name>
        <dbReference type="ChEBI" id="CHEBI:60240"/>
    </cofactor>
</comment>
<evidence type="ECO:0000256" key="2">
    <source>
        <dbReference type="ARBA" id="ARBA00022723"/>
    </source>
</evidence>
<gene>
    <name evidence="4" type="ORF">LSH36_324g03017</name>
</gene>
<keyword evidence="5" id="KW-1185">Reference proteome</keyword>
<dbReference type="AlphaFoldDB" id="A0AAD9JGQ0"/>
<dbReference type="Pfam" id="PF13359">
    <property type="entry name" value="DDE_Tnp_4"/>
    <property type="match status" value="1"/>
</dbReference>
<sequence>MPGLVRGTFTSFDETTVTRMYVRNDDPSTSGIWQIQKRLTKLIPKLKYLPYKDRLRSLALPLLEYRRRRRDMSQVFKVMNDIDRVRPSTFFGMKVESSTRGDDDQKSRKRLLEDIEQEESILESEDIDLTTGHFEEVSVHEESVSVDQHLQAIVESSNKDRQTDIAGYPVPETIVLKFAPTDFKTKFLTTQAIFDGTECPIKKPQATFSTYKNKNTVKVLVGVTPAGLVSYVSPAYGGSASDRQIVERSNLTQMVDQEITLNLSSGQQRAKNGRTVVDPEVSRRNCSPAMQKNACRSLNGLDLLLNDADN</sequence>
<dbReference type="GO" id="GO:0046872">
    <property type="term" value="F:metal ion binding"/>
    <property type="evidence" value="ECO:0007669"/>
    <property type="project" value="UniProtKB-KW"/>
</dbReference>
<keyword evidence="2" id="KW-0479">Metal-binding</keyword>
<accession>A0AAD9JGQ0</accession>
<evidence type="ECO:0000259" key="3">
    <source>
        <dbReference type="Pfam" id="PF13359"/>
    </source>
</evidence>
<comment type="caution">
    <text evidence="4">The sequence shown here is derived from an EMBL/GenBank/DDBJ whole genome shotgun (WGS) entry which is preliminary data.</text>
</comment>
<reference evidence="4" key="1">
    <citation type="journal article" date="2023" name="Mol. Biol. Evol.">
        <title>Third-Generation Sequencing Reveals the Adaptive Role of the Epigenome in Three Deep-Sea Polychaetes.</title>
        <authorList>
            <person name="Perez M."/>
            <person name="Aroh O."/>
            <person name="Sun Y."/>
            <person name="Lan Y."/>
            <person name="Juniper S.K."/>
            <person name="Young C.R."/>
            <person name="Angers B."/>
            <person name="Qian P.Y."/>
        </authorList>
    </citation>
    <scope>NUCLEOTIDE SEQUENCE</scope>
    <source>
        <strain evidence="4">P08H-3</strain>
    </source>
</reference>